<dbReference type="STRING" id="1457250.GCA_000755225_03315"/>
<keyword evidence="3" id="KW-1185">Reference proteome</keyword>
<gene>
    <name evidence="2" type="ORF">DV733_05045</name>
</gene>
<dbReference type="AlphaFoldDB" id="A0A4D6HBV4"/>
<organism evidence="2 3">
    <name type="scientific">Halapricum salinum</name>
    <dbReference type="NCBI Taxonomy" id="1457250"/>
    <lineage>
        <taxon>Archaea</taxon>
        <taxon>Methanobacteriati</taxon>
        <taxon>Methanobacteriota</taxon>
        <taxon>Stenosarchaea group</taxon>
        <taxon>Halobacteria</taxon>
        <taxon>Halobacteriales</taxon>
        <taxon>Haloarculaceae</taxon>
        <taxon>Halapricum</taxon>
    </lineage>
</organism>
<dbReference type="RefSeq" id="WP_049994094.1">
    <property type="nucleotide sequence ID" value="NZ_CP031310.1"/>
</dbReference>
<evidence type="ECO:0000313" key="3">
    <source>
        <dbReference type="Proteomes" id="UP000296706"/>
    </source>
</evidence>
<sequence length="79" mass="8986">MDNEGVLFNGAQLWFIVFIFFEIFPEPYYSSSFNTVVNAIGLTLIYLIPAYVVWRVATGKYPSDVLPDILLRSSSDENT</sequence>
<reference evidence="2 3" key="1">
    <citation type="journal article" date="2019" name="Nat. Commun.">
        <title>A new type of DNA phosphorothioation-based antiviral system in archaea.</title>
        <authorList>
            <person name="Xiong L."/>
            <person name="Liu S."/>
            <person name="Chen S."/>
            <person name="Xiao Y."/>
            <person name="Zhu B."/>
            <person name="Gao Y."/>
            <person name="Zhang Y."/>
            <person name="Chen B."/>
            <person name="Luo J."/>
            <person name="Deng Z."/>
            <person name="Chen X."/>
            <person name="Wang L."/>
            <person name="Chen S."/>
        </authorList>
    </citation>
    <scope>NUCLEOTIDE SEQUENCE [LARGE SCALE GENOMIC DNA]</scope>
    <source>
        <strain evidence="2 3">CBA1105</strain>
    </source>
</reference>
<evidence type="ECO:0000256" key="1">
    <source>
        <dbReference type="SAM" id="Phobius"/>
    </source>
</evidence>
<feature type="transmembrane region" description="Helical" evidence="1">
    <location>
        <begin position="36"/>
        <end position="54"/>
    </location>
</feature>
<dbReference type="KEGG" id="hsn:DV733_05045"/>
<evidence type="ECO:0000313" key="2">
    <source>
        <dbReference type="EMBL" id="QCC50648.1"/>
    </source>
</evidence>
<keyword evidence="1" id="KW-0812">Transmembrane</keyword>
<protein>
    <submittedName>
        <fullName evidence="2">Uncharacterized protein</fullName>
    </submittedName>
</protein>
<proteinExistence type="predicted"/>
<accession>A0A4D6HBV4</accession>
<keyword evidence="1" id="KW-1133">Transmembrane helix</keyword>
<dbReference type="EMBL" id="CP031310">
    <property type="protein sequence ID" value="QCC50648.1"/>
    <property type="molecule type" value="Genomic_DNA"/>
</dbReference>
<feature type="transmembrane region" description="Helical" evidence="1">
    <location>
        <begin position="6"/>
        <end position="24"/>
    </location>
</feature>
<keyword evidence="1" id="KW-0472">Membrane</keyword>
<dbReference type="GeneID" id="39847207"/>
<dbReference type="Proteomes" id="UP000296706">
    <property type="component" value="Chromosome"/>
</dbReference>
<name>A0A4D6HBV4_9EURY</name>